<proteinExistence type="predicted"/>
<dbReference type="AlphaFoldDB" id="A0AAD7D9S1"/>
<evidence type="ECO:0000313" key="3">
    <source>
        <dbReference type="Proteomes" id="UP001221757"/>
    </source>
</evidence>
<feature type="region of interest" description="Disordered" evidence="1">
    <location>
        <begin position="1"/>
        <end position="20"/>
    </location>
</feature>
<dbReference type="EMBL" id="JARKIE010000096">
    <property type="protein sequence ID" value="KAJ7686407.1"/>
    <property type="molecule type" value="Genomic_DNA"/>
</dbReference>
<protein>
    <recommendedName>
        <fullName evidence="4">F-box domain-containing protein</fullName>
    </recommendedName>
</protein>
<organism evidence="2 3">
    <name type="scientific">Mycena rosella</name>
    <name type="common">Pink bonnet</name>
    <name type="synonym">Agaricus rosellus</name>
    <dbReference type="NCBI Taxonomy" id="1033263"/>
    <lineage>
        <taxon>Eukaryota</taxon>
        <taxon>Fungi</taxon>
        <taxon>Dikarya</taxon>
        <taxon>Basidiomycota</taxon>
        <taxon>Agaricomycotina</taxon>
        <taxon>Agaricomycetes</taxon>
        <taxon>Agaricomycetidae</taxon>
        <taxon>Agaricales</taxon>
        <taxon>Marasmiineae</taxon>
        <taxon>Mycenaceae</taxon>
        <taxon>Mycena</taxon>
    </lineage>
</organism>
<accession>A0AAD7D9S1</accession>
<evidence type="ECO:0000256" key="1">
    <source>
        <dbReference type="SAM" id="MobiDB-lite"/>
    </source>
</evidence>
<evidence type="ECO:0000313" key="2">
    <source>
        <dbReference type="EMBL" id="KAJ7686407.1"/>
    </source>
</evidence>
<name>A0AAD7D9S1_MYCRO</name>
<keyword evidence="3" id="KW-1185">Reference proteome</keyword>
<reference evidence="2" key="1">
    <citation type="submission" date="2023-03" db="EMBL/GenBank/DDBJ databases">
        <title>Massive genome expansion in bonnet fungi (Mycena s.s.) driven by repeated elements and novel gene families across ecological guilds.</title>
        <authorList>
            <consortium name="Lawrence Berkeley National Laboratory"/>
            <person name="Harder C.B."/>
            <person name="Miyauchi S."/>
            <person name="Viragh M."/>
            <person name="Kuo A."/>
            <person name="Thoen E."/>
            <person name="Andreopoulos B."/>
            <person name="Lu D."/>
            <person name="Skrede I."/>
            <person name="Drula E."/>
            <person name="Henrissat B."/>
            <person name="Morin E."/>
            <person name="Kohler A."/>
            <person name="Barry K."/>
            <person name="LaButti K."/>
            <person name="Morin E."/>
            <person name="Salamov A."/>
            <person name="Lipzen A."/>
            <person name="Mereny Z."/>
            <person name="Hegedus B."/>
            <person name="Baldrian P."/>
            <person name="Stursova M."/>
            <person name="Weitz H."/>
            <person name="Taylor A."/>
            <person name="Grigoriev I.V."/>
            <person name="Nagy L.G."/>
            <person name="Martin F."/>
            <person name="Kauserud H."/>
        </authorList>
    </citation>
    <scope>NUCLEOTIDE SEQUENCE</scope>
    <source>
        <strain evidence="2">CBHHK067</strain>
    </source>
</reference>
<comment type="caution">
    <text evidence="2">The sequence shown here is derived from an EMBL/GenBank/DDBJ whole genome shotgun (WGS) entry which is preliminary data.</text>
</comment>
<dbReference type="Proteomes" id="UP001221757">
    <property type="component" value="Unassembled WGS sequence"/>
</dbReference>
<gene>
    <name evidence="2" type="ORF">B0H17DRAFT_1136957</name>
</gene>
<evidence type="ECO:0008006" key="4">
    <source>
        <dbReference type="Google" id="ProtNLM"/>
    </source>
</evidence>
<sequence>MANGQSHKKLKTQRKNKRARLGRQYDLRSASSHVQARAFLACNELLLYHFFEACTVATLITLSHTSTLFRSLVKTLHRIRLIHIVEQFIGHENVESFFLVLEQTESAIGGSTLPRVLAPPVDGIDDWIPSNLNLFVPLGQALAWGEFFRGIRCLPCADQIQPGVAPPYRVVTESHLEYESRIVDHYIAVSESINPCVLTPATAASTTLGFLLCFPLMREC</sequence>